<dbReference type="Proteomes" id="UP000186817">
    <property type="component" value="Unassembled WGS sequence"/>
</dbReference>
<accession>A0A1Q9CAV7</accession>
<keyword evidence="2" id="KW-0539">Nucleus</keyword>
<comment type="subcellular location">
    <subcellularLocation>
        <location evidence="2">Cytoplasm</location>
    </subcellularLocation>
    <subcellularLocation>
        <location evidence="2">Nucleus</location>
    </subcellularLocation>
</comment>
<dbReference type="InterPro" id="IPR002110">
    <property type="entry name" value="Ankyrin_rpt"/>
</dbReference>
<comment type="caution">
    <text evidence="5">The sequence shown here is derived from an EMBL/GenBank/DDBJ whole genome shotgun (WGS) entry which is preliminary data.</text>
</comment>
<dbReference type="PANTHER" id="PTHR12746:SF2">
    <property type="entry name" value="60S RIBOSOMAL EXPORT PROTEIN NMD3"/>
    <property type="match status" value="1"/>
</dbReference>
<feature type="region of interest" description="Disordered" evidence="3">
    <location>
        <begin position="225"/>
        <end position="245"/>
    </location>
</feature>
<evidence type="ECO:0000256" key="2">
    <source>
        <dbReference type="RuleBase" id="RU364108"/>
    </source>
</evidence>
<sequence>MSWLREGMLSEPRWYNKPGWTTCEPESRELLGICLKKIRGIGKEVRLVDAAFVWTEEHSMRIRVKITVQKEVAQSSVLQQTMVVEYQIVNQQCEDCQKSFTPHAYNAIVQVRQKVPHRRTFCYLEQLILKSDAHAKVTSLKETREGLDFFFETKSHAQICGLGPAFCGVSAVRGVLLKKDIGLSGKMLAKLAQVRPTLIPLAKSDRQHDDDFSIVPGVPMTEMPTSIVQSRSRTSSDASEKRRAEKLHRDKFLRNFLQSHGFGEELNEPRGGTSCFVLSPPKNFFPIHVAAKLGQPELVRAMIKARADLQVRDSAGRTPLDVAQFANRYGSHQRVIEELRLNVISMRDAVDLMIAQKK</sequence>
<evidence type="ECO:0000256" key="1">
    <source>
        <dbReference type="PROSITE-ProRule" id="PRU00023"/>
    </source>
</evidence>
<evidence type="ECO:0000313" key="5">
    <source>
        <dbReference type="EMBL" id="OLP80074.1"/>
    </source>
</evidence>
<dbReference type="InterPro" id="IPR036770">
    <property type="entry name" value="Ankyrin_rpt-contain_sf"/>
</dbReference>
<dbReference type="PANTHER" id="PTHR12746">
    <property type="entry name" value="NONSENSE-MEDIATED MRNA DECAY PROTEIN 3"/>
    <property type="match status" value="1"/>
</dbReference>
<evidence type="ECO:0000313" key="6">
    <source>
        <dbReference type="Proteomes" id="UP000186817"/>
    </source>
</evidence>
<evidence type="ECO:0000256" key="3">
    <source>
        <dbReference type="SAM" id="MobiDB-lite"/>
    </source>
</evidence>
<dbReference type="GO" id="GO:0005634">
    <property type="term" value="C:nucleus"/>
    <property type="evidence" value="ECO:0007669"/>
    <property type="project" value="UniProtKB-SubCell"/>
</dbReference>
<feature type="compositionally biased region" description="Polar residues" evidence="3">
    <location>
        <begin position="225"/>
        <end position="237"/>
    </location>
</feature>
<dbReference type="Gene3D" id="1.25.40.20">
    <property type="entry name" value="Ankyrin repeat-containing domain"/>
    <property type="match status" value="1"/>
</dbReference>
<dbReference type="GO" id="GO:0000055">
    <property type="term" value="P:ribosomal large subunit export from nucleus"/>
    <property type="evidence" value="ECO:0007669"/>
    <property type="project" value="TreeGrafter"/>
</dbReference>
<dbReference type="AlphaFoldDB" id="A0A1Q9CAV7"/>
<dbReference type="InterPro" id="IPR007064">
    <property type="entry name" value="Nmd3_N"/>
</dbReference>
<gene>
    <name evidence="5" type="primary">NMD3</name>
    <name evidence="5" type="ORF">AK812_SmicGene39558</name>
</gene>
<dbReference type="Pfam" id="PF00023">
    <property type="entry name" value="Ank"/>
    <property type="match status" value="1"/>
</dbReference>
<dbReference type="PROSITE" id="PS50088">
    <property type="entry name" value="ANK_REPEAT"/>
    <property type="match status" value="1"/>
</dbReference>
<dbReference type="Pfam" id="PF04981">
    <property type="entry name" value="NMD3"/>
    <property type="match status" value="1"/>
</dbReference>
<keyword evidence="6" id="KW-1185">Reference proteome</keyword>
<reference evidence="5 6" key="1">
    <citation type="submission" date="2016-02" db="EMBL/GenBank/DDBJ databases">
        <title>Genome analysis of coral dinoflagellate symbionts highlights evolutionary adaptations to a symbiotic lifestyle.</title>
        <authorList>
            <person name="Aranda M."/>
            <person name="Li Y."/>
            <person name="Liew Y.J."/>
            <person name="Baumgarten S."/>
            <person name="Simakov O."/>
            <person name="Wilson M."/>
            <person name="Piel J."/>
            <person name="Ashoor H."/>
            <person name="Bougouffa S."/>
            <person name="Bajic V.B."/>
            <person name="Ryu T."/>
            <person name="Ravasi T."/>
            <person name="Bayer T."/>
            <person name="Micklem G."/>
            <person name="Kim H."/>
            <person name="Bhak J."/>
            <person name="Lajeunesse T.C."/>
            <person name="Voolstra C.R."/>
        </authorList>
    </citation>
    <scope>NUCLEOTIDE SEQUENCE [LARGE SCALE GENOMIC DNA]</scope>
    <source>
        <strain evidence="5 6">CCMP2467</strain>
    </source>
</reference>
<dbReference type="GO" id="GO:0015031">
    <property type="term" value="P:protein transport"/>
    <property type="evidence" value="ECO:0007669"/>
    <property type="project" value="UniProtKB-KW"/>
</dbReference>
<feature type="domain" description="Nmd3 N-terminal" evidence="4">
    <location>
        <begin position="13"/>
        <end position="158"/>
    </location>
</feature>
<comment type="function">
    <text evidence="2">Acts as an adapter for the XPO1/CRM1-mediated export of the 60S ribosomal subunit.</text>
</comment>
<dbReference type="InterPro" id="IPR039768">
    <property type="entry name" value="Nmd3"/>
</dbReference>
<keyword evidence="2" id="KW-0963">Cytoplasm</keyword>
<keyword evidence="2" id="KW-0813">Transport</keyword>
<dbReference type="PROSITE" id="PS50297">
    <property type="entry name" value="ANK_REP_REGION"/>
    <property type="match status" value="1"/>
</dbReference>
<dbReference type="GO" id="GO:0043023">
    <property type="term" value="F:ribosomal large subunit binding"/>
    <property type="evidence" value="ECO:0007669"/>
    <property type="project" value="InterPro"/>
</dbReference>
<comment type="similarity">
    <text evidence="2">Belongs to the NMD3 family.</text>
</comment>
<protein>
    <recommendedName>
        <fullName evidence="2">60S ribosomal export protein NMD3</fullName>
    </recommendedName>
</protein>
<keyword evidence="2" id="KW-0653">Protein transport</keyword>
<dbReference type="SUPFAM" id="SSF48403">
    <property type="entry name" value="Ankyrin repeat"/>
    <property type="match status" value="1"/>
</dbReference>
<keyword evidence="1" id="KW-0040">ANK repeat</keyword>
<proteinExistence type="inferred from homology"/>
<organism evidence="5 6">
    <name type="scientific">Symbiodinium microadriaticum</name>
    <name type="common">Dinoflagellate</name>
    <name type="synonym">Zooxanthella microadriatica</name>
    <dbReference type="NCBI Taxonomy" id="2951"/>
    <lineage>
        <taxon>Eukaryota</taxon>
        <taxon>Sar</taxon>
        <taxon>Alveolata</taxon>
        <taxon>Dinophyceae</taxon>
        <taxon>Suessiales</taxon>
        <taxon>Symbiodiniaceae</taxon>
        <taxon>Symbiodinium</taxon>
    </lineage>
</organism>
<dbReference type="OrthoDB" id="203821at2759"/>
<dbReference type="EMBL" id="LSRX01001418">
    <property type="protein sequence ID" value="OLP80074.1"/>
    <property type="molecule type" value="Genomic_DNA"/>
</dbReference>
<feature type="repeat" description="ANK" evidence="1">
    <location>
        <begin position="282"/>
        <end position="314"/>
    </location>
</feature>
<evidence type="ECO:0000259" key="4">
    <source>
        <dbReference type="Pfam" id="PF04981"/>
    </source>
</evidence>
<name>A0A1Q9CAV7_SYMMI</name>
<dbReference type="GO" id="GO:0005737">
    <property type="term" value="C:cytoplasm"/>
    <property type="evidence" value="ECO:0007669"/>
    <property type="project" value="UniProtKB-SubCell"/>
</dbReference>